<gene>
    <name evidence="2" type="ORF">CSB93_3323</name>
</gene>
<evidence type="ECO:0000313" key="2">
    <source>
        <dbReference type="EMBL" id="AVK05114.1"/>
    </source>
</evidence>
<organism evidence="2 3">
    <name type="scientific">Pseudomonas paraeruginosa</name>
    <dbReference type="NCBI Taxonomy" id="2994495"/>
    <lineage>
        <taxon>Bacteria</taxon>
        <taxon>Pseudomonadati</taxon>
        <taxon>Pseudomonadota</taxon>
        <taxon>Gammaproteobacteria</taxon>
        <taxon>Pseudomonadales</taxon>
        <taxon>Pseudomonadaceae</taxon>
        <taxon>Pseudomonas</taxon>
    </lineage>
</organism>
<accession>A0A2R3IT58</accession>
<dbReference type="Gene3D" id="1.10.260.40">
    <property type="entry name" value="lambda repressor-like DNA-binding domains"/>
    <property type="match status" value="1"/>
</dbReference>
<dbReference type="RefSeq" id="WP_012075104.1">
    <property type="nucleotide sequence ID" value="NZ_CP020560.1"/>
</dbReference>
<reference evidence="2 3" key="1">
    <citation type="submission" date="2018-02" db="EMBL/GenBank/DDBJ databases">
        <title>FDA/CDC Antimicrobial Resistant Isolate Bank Genome Sequencing.</title>
        <authorList>
            <person name="Benahmed F.H."/>
            <person name="Lutgring J.D."/>
            <person name="Yoo B."/>
            <person name="Machado M."/>
            <person name="Brown A."/>
            <person name="McAllister G."/>
            <person name="Perry A."/>
            <person name="Halpin A.L."/>
            <person name="Vavikolanu K."/>
            <person name="Ott S."/>
            <person name="Zhao X."/>
            <person name="Tallon L.J."/>
            <person name="Sadzewicz L."/>
            <person name="Aluvathingal J."/>
            <person name="Nadendla S."/>
            <person name="Voskania-kordi A."/>
            <person name="Simonyan V."/>
            <person name="Patel J."/>
            <person name="Shawar R.M."/>
        </authorList>
    </citation>
    <scope>NUCLEOTIDE SEQUENCE [LARGE SCALE GENOMIC DNA]</scope>
    <source>
        <strain evidence="2 3">AR_0356</strain>
    </source>
</reference>
<name>A0A2R3IT58_9PSED</name>
<evidence type="ECO:0000313" key="3">
    <source>
        <dbReference type="Proteomes" id="UP000238390"/>
    </source>
</evidence>
<dbReference type="GeneID" id="77220433"/>
<protein>
    <submittedName>
        <fullName evidence="2">Helix-turn-helix domain protein</fullName>
    </submittedName>
</protein>
<feature type="region of interest" description="Disordered" evidence="1">
    <location>
        <begin position="118"/>
        <end position="158"/>
    </location>
</feature>
<sequence>MVKNRRLFTAGERLRGLRELMGLSRPRFAALVGMKAKRLENIENGLQRMHDEDFEKVCGTFEEFSRWIAYEGPIEPQSIAWKIADSAQEAAVYLVERNPALLERHGIDMDAWRERHQQVRDALRAAEQAAQAAPEEPSTKPARRRRKKNGTPASGKGD</sequence>
<keyword evidence="3" id="KW-1185">Reference proteome</keyword>
<evidence type="ECO:0000256" key="1">
    <source>
        <dbReference type="SAM" id="MobiDB-lite"/>
    </source>
</evidence>
<dbReference type="Proteomes" id="UP000238390">
    <property type="component" value="Chromosome"/>
</dbReference>
<dbReference type="GO" id="GO:0003677">
    <property type="term" value="F:DNA binding"/>
    <property type="evidence" value="ECO:0007669"/>
    <property type="project" value="InterPro"/>
</dbReference>
<feature type="compositionally biased region" description="Low complexity" evidence="1">
    <location>
        <begin position="125"/>
        <end position="136"/>
    </location>
</feature>
<dbReference type="EMBL" id="CP027169">
    <property type="protein sequence ID" value="AVK05114.1"/>
    <property type="molecule type" value="Genomic_DNA"/>
</dbReference>
<dbReference type="SUPFAM" id="SSF47413">
    <property type="entry name" value="lambda repressor-like DNA-binding domains"/>
    <property type="match status" value="1"/>
</dbReference>
<dbReference type="InterPro" id="IPR010982">
    <property type="entry name" value="Lambda_DNA-bd_dom_sf"/>
</dbReference>
<dbReference type="CDD" id="cd00093">
    <property type="entry name" value="HTH_XRE"/>
    <property type="match status" value="1"/>
</dbReference>
<dbReference type="InterPro" id="IPR001387">
    <property type="entry name" value="Cro/C1-type_HTH"/>
</dbReference>
<dbReference type="Pfam" id="PF13560">
    <property type="entry name" value="HTH_31"/>
    <property type="match status" value="1"/>
</dbReference>
<proteinExistence type="predicted"/>
<dbReference type="AlphaFoldDB" id="A0A2R3IT58"/>